<dbReference type="AlphaFoldDB" id="A0A1S2Y6Q5"/>
<dbReference type="RefSeq" id="XP_004500273.1">
    <property type="nucleotide sequence ID" value="XM_004500216.3"/>
</dbReference>
<dbReference type="PROSITE" id="PS51752">
    <property type="entry name" value="JACALIN_LECTIN"/>
    <property type="match status" value="3"/>
</dbReference>
<evidence type="ECO:0000256" key="1">
    <source>
        <dbReference type="ARBA" id="ARBA00006568"/>
    </source>
</evidence>
<dbReference type="Proteomes" id="UP000087171">
    <property type="component" value="Chromosome Ca5"/>
</dbReference>
<dbReference type="PaxDb" id="3827-XP_004500273.1"/>
<dbReference type="GO" id="GO:0005537">
    <property type="term" value="F:D-mannose binding"/>
    <property type="evidence" value="ECO:0007669"/>
    <property type="project" value="UniProtKB-ARBA"/>
</dbReference>
<dbReference type="eggNOG" id="ENOG502QTCG">
    <property type="taxonomic scope" value="Eukaryota"/>
</dbReference>
<gene>
    <name evidence="6" type="primary">LOC101502763</name>
</gene>
<dbReference type="InterPro" id="IPR001229">
    <property type="entry name" value="Jacalin-like_lectin_dom"/>
</dbReference>
<feature type="domain" description="Jacalin-type lectin" evidence="4">
    <location>
        <begin position="428"/>
        <end position="572"/>
    </location>
</feature>
<dbReference type="CDD" id="cd09612">
    <property type="entry name" value="Jacalin"/>
    <property type="match status" value="3"/>
</dbReference>
<name>A0A1S2Y6Q5_CICAR</name>
<dbReference type="FunFam" id="2.100.10.30:FF:000001">
    <property type="entry name" value="Jacalin-related lectin 33"/>
    <property type="match status" value="2"/>
</dbReference>
<protein>
    <recommendedName>
        <fullName evidence="3">Mannose/glucose-specific lectin</fullName>
    </recommendedName>
</protein>
<dbReference type="PANTHER" id="PTHR47293:SF68">
    <property type="entry name" value="JACALIN-RELATED LECTIN 3"/>
    <property type="match status" value="1"/>
</dbReference>
<feature type="domain" description="Jacalin-type lectin" evidence="4">
    <location>
        <begin position="231"/>
        <end position="373"/>
    </location>
</feature>
<evidence type="ECO:0000313" key="5">
    <source>
        <dbReference type="Proteomes" id="UP000087171"/>
    </source>
</evidence>
<dbReference type="OrthoDB" id="2415936at2759"/>
<dbReference type="PANTHER" id="PTHR47293">
    <property type="entry name" value="JACALIN-RELATED LECTIN 3"/>
    <property type="match status" value="1"/>
</dbReference>
<accession>A0A1S2Y6Q5</accession>
<reference evidence="5" key="1">
    <citation type="journal article" date="2013" name="Nat. Biotechnol.">
        <title>Draft genome sequence of chickpea (Cicer arietinum) provides a resource for trait improvement.</title>
        <authorList>
            <person name="Varshney R.K."/>
            <person name="Song C."/>
            <person name="Saxena R.K."/>
            <person name="Azam S."/>
            <person name="Yu S."/>
            <person name="Sharpe A.G."/>
            <person name="Cannon S."/>
            <person name="Baek J."/>
            <person name="Rosen B.D."/>
            <person name="Tar'an B."/>
            <person name="Millan T."/>
            <person name="Zhang X."/>
            <person name="Ramsay L.D."/>
            <person name="Iwata A."/>
            <person name="Wang Y."/>
            <person name="Nelson W."/>
            <person name="Farmer A.D."/>
            <person name="Gaur P.M."/>
            <person name="Soderlund C."/>
            <person name="Penmetsa R.V."/>
            <person name="Xu C."/>
            <person name="Bharti A.K."/>
            <person name="He W."/>
            <person name="Winter P."/>
            <person name="Zhao S."/>
            <person name="Hane J.K."/>
            <person name="Carrasquilla-Garcia N."/>
            <person name="Condie J.A."/>
            <person name="Upadhyaya H.D."/>
            <person name="Luo M.C."/>
            <person name="Thudi M."/>
            <person name="Gowda C.L."/>
            <person name="Singh N.P."/>
            <person name="Lichtenzveig J."/>
            <person name="Gali K.K."/>
            <person name="Rubio J."/>
            <person name="Nadarajan N."/>
            <person name="Dolezel J."/>
            <person name="Bansal K.C."/>
            <person name="Xu X."/>
            <person name="Edwards D."/>
            <person name="Zhang G."/>
            <person name="Kahl G."/>
            <person name="Gil J."/>
            <person name="Singh K.B."/>
            <person name="Datta S.K."/>
            <person name="Jackson S.A."/>
            <person name="Wang J."/>
            <person name="Cook D.R."/>
        </authorList>
    </citation>
    <scope>NUCLEOTIDE SEQUENCE [LARGE SCALE GENOMIC DNA]</scope>
    <source>
        <strain evidence="5">cv. CDC Frontier</strain>
    </source>
</reference>
<keyword evidence="5" id="KW-1185">Reference proteome</keyword>
<dbReference type="Gene3D" id="2.100.10.30">
    <property type="entry name" value="Jacalin-like lectin domain"/>
    <property type="match status" value="3"/>
</dbReference>
<feature type="domain" description="Jacalin-type lectin" evidence="4">
    <location>
        <begin position="7"/>
        <end position="149"/>
    </location>
</feature>
<dbReference type="GeneID" id="101502763"/>
<dbReference type="InterPro" id="IPR036404">
    <property type="entry name" value="Jacalin-like_lectin_dom_sf"/>
</dbReference>
<dbReference type="STRING" id="3827.A0A1S2Y6Q5"/>
<comment type="similarity">
    <text evidence="1">Belongs to the jacalin lectin family.</text>
</comment>
<dbReference type="GO" id="GO:0005536">
    <property type="term" value="F:D-glucose binding"/>
    <property type="evidence" value="ECO:0007669"/>
    <property type="project" value="UniProtKB-ARBA"/>
</dbReference>
<dbReference type="KEGG" id="cam:101502763"/>
<dbReference type="InterPro" id="IPR033734">
    <property type="entry name" value="Jacalin-like_lectin_dom_plant"/>
</dbReference>
<dbReference type="SUPFAM" id="SSF51101">
    <property type="entry name" value="Mannose-binding lectins"/>
    <property type="match status" value="3"/>
</dbReference>
<proteinExistence type="inferred from homology"/>
<reference evidence="6" key="2">
    <citation type="submission" date="2025-08" db="UniProtKB">
        <authorList>
            <consortium name="RefSeq"/>
        </authorList>
    </citation>
    <scope>IDENTIFICATION</scope>
    <source>
        <tissue evidence="6">Etiolated seedlings</tissue>
    </source>
</reference>
<evidence type="ECO:0000256" key="3">
    <source>
        <dbReference type="ARBA" id="ARBA00074236"/>
    </source>
</evidence>
<dbReference type="Pfam" id="PF01419">
    <property type="entry name" value="Jacalin"/>
    <property type="match status" value="3"/>
</dbReference>
<organism evidence="5 6">
    <name type="scientific">Cicer arietinum</name>
    <name type="common">Chickpea</name>
    <name type="synonym">Garbanzo</name>
    <dbReference type="NCBI Taxonomy" id="3827"/>
    <lineage>
        <taxon>Eukaryota</taxon>
        <taxon>Viridiplantae</taxon>
        <taxon>Streptophyta</taxon>
        <taxon>Embryophyta</taxon>
        <taxon>Tracheophyta</taxon>
        <taxon>Spermatophyta</taxon>
        <taxon>Magnoliopsida</taxon>
        <taxon>eudicotyledons</taxon>
        <taxon>Gunneridae</taxon>
        <taxon>Pentapetalae</taxon>
        <taxon>rosids</taxon>
        <taxon>fabids</taxon>
        <taxon>Fabales</taxon>
        <taxon>Fabaceae</taxon>
        <taxon>Papilionoideae</taxon>
        <taxon>50 kb inversion clade</taxon>
        <taxon>NPAAA clade</taxon>
        <taxon>Hologalegina</taxon>
        <taxon>IRL clade</taxon>
        <taxon>Cicereae</taxon>
        <taxon>Cicer</taxon>
    </lineage>
</organism>
<sequence length="589" mass="64397">MSFEEKPVSVGPWGGSGGYSWDDGVYSTIRQLVIVHGVGIDSIQIEYDKEGNSIWSLKHGGSGGHKIDKIKLDYPNEFLTSIDGYCGSLNQLGPIIIRSLSFESNKKLYGPFGVEQGTSFSLPVTGAKIVGFHGRYGWHLDAIGVHLRSYQQPKPSKALSNSKNYMTNSPDNVGYSVIHGSVSQGFDIVVAVKQQDVSAKTSPTMKPKILSFKEPKSIEPKEKAQSIVEGVVTYGPWGGNGGYVFDDGPYTGIRQIDLSRNLGIVWIRVLYDLDGEAVWGNKHGGAGGFKHEKMIFDFPYEVLTHISGYYGSMMYMGPSAIRSLTFHTTKRVYGPFGDEHGSYFTTKLKEGKVVGIHGRKGFFLDALGVHVIEGKVIVPVATSPSMEIIPREPSITEINSSQRPSKLVHAKSAPLEEVPRGVIIEPAPCGPGPWGGDGGRPWDDGVFSGIKQIYLTKSPEGICSIQIEYDRNKQSVWSVKHGGNGGSTTHRIKLEYPNEVLTCISGYHSSISTDEPAIVIKSLTFYTSRGKYGPFGDEVGKFFTSTTTEGKVVGFHGRTSMYLDAIGVHMQHWLGNNKTSRSSSLFKLF</sequence>
<keyword evidence="2" id="KW-0430">Lectin</keyword>
<evidence type="ECO:0000313" key="6">
    <source>
        <dbReference type="RefSeq" id="XP_004500273.1"/>
    </source>
</evidence>
<evidence type="ECO:0000259" key="4">
    <source>
        <dbReference type="PROSITE" id="PS51752"/>
    </source>
</evidence>
<dbReference type="SMART" id="SM00915">
    <property type="entry name" value="Jacalin"/>
    <property type="match status" value="3"/>
</dbReference>
<evidence type="ECO:0000256" key="2">
    <source>
        <dbReference type="ARBA" id="ARBA00022734"/>
    </source>
</evidence>